<evidence type="ECO:0000313" key="3">
    <source>
        <dbReference type="Proteomes" id="UP000316008"/>
    </source>
</evidence>
<comment type="caution">
    <text evidence="2">The sequence shown here is derived from an EMBL/GenBank/DDBJ whole genome shotgun (WGS) entry which is preliminary data.</text>
</comment>
<dbReference type="PANTHER" id="PTHR12558">
    <property type="entry name" value="CELL DIVISION CYCLE 16,23,27"/>
    <property type="match status" value="1"/>
</dbReference>
<dbReference type="Pfam" id="PF13432">
    <property type="entry name" value="TPR_16"/>
    <property type="match status" value="1"/>
</dbReference>
<sequence length="331" mass="38587">MRILFFIGFLVVLSSCGGNGAKKPQKELSIDQLFKKYPDSVPILIKHGNLMLERYDYDKALQDGAKAYRMQQWNTEARFLYANALNNRADRTPSDVMAAQSHFKFVVKKDPKNTAALVALATTYAQQGDNEKAFYYTNEALRVNKKYRDAYILKGSIYLSLGNRELAKSSYQTAIDQDPDFFAAYIKLGLIYEEERNPLCIQYFITATQIRPNNIEAYYNLAYAYQDFDKLPEAQQTYREMLKKDPNFTPPLFQMGWIKQFKQNDMDSAVYFYNETLQKEPRYVEAWHNLGLIYETKGEKYQAIQYYRKALKYNPDFTISGDAIKRLSKTK</sequence>
<dbReference type="Pfam" id="PF13414">
    <property type="entry name" value="TPR_11"/>
    <property type="match status" value="1"/>
</dbReference>
<dbReference type="EMBL" id="VLPL01000002">
    <property type="protein sequence ID" value="TSJ46607.1"/>
    <property type="molecule type" value="Genomic_DNA"/>
</dbReference>
<dbReference type="PANTHER" id="PTHR12558:SF13">
    <property type="entry name" value="CELL DIVISION CYCLE PROTEIN 27 HOMOLOG"/>
    <property type="match status" value="1"/>
</dbReference>
<dbReference type="PROSITE" id="PS50005">
    <property type="entry name" value="TPR"/>
    <property type="match status" value="4"/>
</dbReference>
<dbReference type="Gene3D" id="1.25.40.10">
    <property type="entry name" value="Tetratricopeptide repeat domain"/>
    <property type="match status" value="1"/>
</dbReference>
<keyword evidence="1" id="KW-0802">TPR repeat</keyword>
<reference evidence="2 3" key="1">
    <citation type="submission" date="2019-07" db="EMBL/GenBank/DDBJ databases">
        <authorList>
            <person name="Huq M.A."/>
        </authorList>
    </citation>
    <scope>NUCLEOTIDE SEQUENCE [LARGE SCALE GENOMIC DNA]</scope>
    <source>
        <strain evidence="2 3">MAH-3</strain>
    </source>
</reference>
<dbReference type="PROSITE" id="PS51257">
    <property type="entry name" value="PROKAR_LIPOPROTEIN"/>
    <property type="match status" value="1"/>
</dbReference>
<dbReference type="SUPFAM" id="SSF48452">
    <property type="entry name" value="TPR-like"/>
    <property type="match status" value="1"/>
</dbReference>
<dbReference type="Pfam" id="PF00515">
    <property type="entry name" value="TPR_1"/>
    <property type="match status" value="1"/>
</dbReference>
<dbReference type="OrthoDB" id="1466206at2"/>
<keyword evidence="3" id="KW-1185">Reference proteome</keyword>
<evidence type="ECO:0000313" key="2">
    <source>
        <dbReference type="EMBL" id="TSJ46607.1"/>
    </source>
</evidence>
<dbReference type="InterPro" id="IPR011990">
    <property type="entry name" value="TPR-like_helical_dom_sf"/>
</dbReference>
<feature type="repeat" description="TPR" evidence="1">
    <location>
        <begin position="284"/>
        <end position="317"/>
    </location>
</feature>
<feature type="repeat" description="TPR" evidence="1">
    <location>
        <begin position="215"/>
        <end position="248"/>
    </location>
</feature>
<name>A0A556N336_9FLAO</name>
<dbReference type="AlphaFoldDB" id="A0A556N336"/>
<dbReference type="Pfam" id="PF13431">
    <property type="entry name" value="TPR_17"/>
    <property type="match status" value="1"/>
</dbReference>
<gene>
    <name evidence="2" type="ORF">FO442_05460</name>
</gene>
<dbReference type="SMART" id="SM00028">
    <property type="entry name" value="TPR"/>
    <property type="match status" value="6"/>
</dbReference>
<dbReference type="PROSITE" id="PS50293">
    <property type="entry name" value="TPR_REGION"/>
    <property type="match status" value="1"/>
</dbReference>
<evidence type="ECO:0000256" key="1">
    <source>
        <dbReference type="PROSITE-ProRule" id="PRU00339"/>
    </source>
</evidence>
<feature type="repeat" description="TPR" evidence="1">
    <location>
        <begin position="114"/>
        <end position="147"/>
    </location>
</feature>
<feature type="repeat" description="TPR" evidence="1">
    <location>
        <begin position="148"/>
        <end position="181"/>
    </location>
</feature>
<dbReference type="RefSeq" id="WP_144332144.1">
    <property type="nucleotide sequence ID" value="NZ_VLPL01000002.1"/>
</dbReference>
<accession>A0A556N336</accession>
<proteinExistence type="predicted"/>
<dbReference type="InterPro" id="IPR019734">
    <property type="entry name" value="TPR_rpt"/>
</dbReference>
<organism evidence="2 3">
    <name type="scientific">Fluviicola chungangensis</name>
    <dbReference type="NCBI Taxonomy" id="2597671"/>
    <lineage>
        <taxon>Bacteria</taxon>
        <taxon>Pseudomonadati</taxon>
        <taxon>Bacteroidota</taxon>
        <taxon>Flavobacteriia</taxon>
        <taxon>Flavobacteriales</taxon>
        <taxon>Crocinitomicaceae</taxon>
        <taxon>Fluviicola</taxon>
    </lineage>
</organism>
<dbReference type="Proteomes" id="UP000316008">
    <property type="component" value="Unassembled WGS sequence"/>
</dbReference>
<protein>
    <submittedName>
        <fullName evidence="2">Tetratricopeptide repeat protein</fullName>
    </submittedName>
</protein>